<dbReference type="InterPro" id="IPR043144">
    <property type="entry name" value="Mal/L-sulf/L-lact_DH-like_ah"/>
</dbReference>
<dbReference type="Pfam" id="PF02615">
    <property type="entry name" value="Ldh_2"/>
    <property type="match status" value="1"/>
</dbReference>
<dbReference type="PANTHER" id="PTHR11091">
    <property type="entry name" value="OXIDOREDUCTASE-RELATED"/>
    <property type="match status" value="1"/>
</dbReference>
<accession>A0ABV1KAZ6</accession>
<dbReference type="Gene3D" id="1.10.1530.10">
    <property type="match status" value="1"/>
</dbReference>
<comment type="similarity">
    <text evidence="1">Belongs to the LDH2/MDH2 oxidoreductase family.</text>
</comment>
<dbReference type="InterPro" id="IPR003767">
    <property type="entry name" value="Malate/L-lactate_DH-like"/>
</dbReference>
<dbReference type="EMBL" id="JBEDNQ010000005">
    <property type="protein sequence ID" value="MEQ3551645.1"/>
    <property type="molecule type" value="Genomic_DNA"/>
</dbReference>
<dbReference type="Proteomes" id="UP001494902">
    <property type="component" value="Unassembled WGS sequence"/>
</dbReference>
<evidence type="ECO:0000313" key="3">
    <source>
        <dbReference type="EMBL" id="MEQ3551645.1"/>
    </source>
</evidence>
<organism evidence="3 4">
    <name type="scientific">Pseudonocardia nematodicida</name>
    <dbReference type="NCBI Taxonomy" id="1206997"/>
    <lineage>
        <taxon>Bacteria</taxon>
        <taxon>Bacillati</taxon>
        <taxon>Actinomycetota</taxon>
        <taxon>Actinomycetes</taxon>
        <taxon>Pseudonocardiales</taxon>
        <taxon>Pseudonocardiaceae</taxon>
        <taxon>Pseudonocardia</taxon>
    </lineage>
</organism>
<evidence type="ECO:0000256" key="2">
    <source>
        <dbReference type="ARBA" id="ARBA00023002"/>
    </source>
</evidence>
<keyword evidence="2" id="KW-0560">Oxidoreductase</keyword>
<name>A0ABV1KAZ6_9PSEU</name>
<dbReference type="SUPFAM" id="SSF89733">
    <property type="entry name" value="L-sulfolactate dehydrogenase-like"/>
    <property type="match status" value="1"/>
</dbReference>
<reference evidence="3 4" key="1">
    <citation type="submission" date="2024-03" db="EMBL/GenBank/DDBJ databases">
        <title>Draft genome sequence of Pseudonocardia nematodicida JCM 31783.</title>
        <authorList>
            <person name="Butdee W."/>
            <person name="Duangmal K."/>
        </authorList>
    </citation>
    <scope>NUCLEOTIDE SEQUENCE [LARGE SCALE GENOMIC DNA]</scope>
    <source>
        <strain evidence="3 4">JCM 31783</strain>
    </source>
</reference>
<keyword evidence="4" id="KW-1185">Reference proteome</keyword>
<protein>
    <submittedName>
        <fullName evidence="3">Ldh family oxidoreductase</fullName>
    </submittedName>
</protein>
<evidence type="ECO:0000313" key="4">
    <source>
        <dbReference type="Proteomes" id="UP001494902"/>
    </source>
</evidence>
<dbReference type="InterPro" id="IPR043143">
    <property type="entry name" value="Mal/L-sulf/L-lact_DH-like_NADP"/>
</dbReference>
<dbReference type="InterPro" id="IPR036111">
    <property type="entry name" value="Mal/L-sulfo/L-lacto_DH-like_sf"/>
</dbReference>
<dbReference type="PANTHER" id="PTHR11091:SF0">
    <property type="entry name" value="MALATE DEHYDROGENASE"/>
    <property type="match status" value="1"/>
</dbReference>
<comment type="caution">
    <text evidence="3">The sequence shown here is derived from an EMBL/GenBank/DDBJ whole genome shotgun (WGS) entry which is preliminary data.</text>
</comment>
<dbReference type="Gene3D" id="3.30.1370.60">
    <property type="entry name" value="Hypothetical oxidoreductase yiak, domain 2"/>
    <property type="match status" value="1"/>
</dbReference>
<proteinExistence type="inferred from homology"/>
<dbReference type="RefSeq" id="WP_349298717.1">
    <property type="nucleotide sequence ID" value="NZ_JBEDNQ010000005.1"/>
</dbReference>
<sequence>MRPVPDVVDFGRRALAAVGVSDHDAGLVADSLVAADRRGIGSHGMLRLPIYVEALRAGGIAATPDLRWTAGHGATAVLDAGGGLGQVAMAAAVDRADRLADQHGVAVVAVQNSAHYGAGAYWTDRLTDRGMVGLLTSTTGPSVAPFGGARPLLGTNPLTVAVPSAGAHPLTVDMATSTGAYGKIVAARNEGEPIPEGWAVDADGVPTTDPAAALSGALLPFGGAKGSGLAVLLEALAASLSTAGYAHETVDIWADPSSRMNAGHLLVAIDTAAFTGREHTEARVAGLQSAVRATAPPGGTVHAPGDPERARAGAATDVVALSDSTADALDGLADTLGLDRLQRWHHHP</sequence>
<evidence type="ECO:0000256" key="1">
    <source>
        <dbReference type="ARBA" id="ARBA00006056"/>
    </source>
</evidence>
<gene>
    <name evidence="3" type="ORF">WIS52_14310</name>
</gene>